<dbReference type="InterPro" id="IPR006626">
    <property type="entry name" value="PbH1"/>
</dbReference>
<accession>A0A835XLF1</accession>
<name>A0A835XLF1_9CHLO</name>
<dbReference type="OrthoDB" id="552852at2759"/>
<sequence>MRLAGHHARATTQCIITCTLVLFIAGVFPSTATNTTLADLTLVSCSVSVVGQPGGSTGPNSTAAAGPLTAFGLSCWSEAADSGSLNSSVDVRLGAELYAWLNSSITGGGGGGEGGGAAAQLSGVRISQREPVANSSSDGGGGSPDWGLTIVGLPRLRLVNSVLSDLPLSPAGPLLEVLGCEELSLQNVALSGLTAQAPGAFGAVRVAGSLRRAAVQGMRCHDVWGASGWACLLLSADGTGGTSEGGSTADTAGTSDFDVSIIDSAFSGSTVVGPAEAFGAACSMPSSVGGPTKLGFGAVLVQPGRGSVHIAMHNTTLRSNAGGCGGALALAGTLGQVLLELDASLADGNNATWGGAIAVLPSSAAAPAAAAVRISLVNGSSLSTNTAEAGGGAMFVSGAETSLSLSGGSSIALNRALSGSGGALLLTDGMLSGLDLADSALDGNAAPLGSGGAVSAAWGLVDSRLHNSSLSNNTALSGGALFAGGAVRNITVSGGSTVANNSALIPASSAARATETSVGRSGLGGAVLSVGRISQVTFSNSSVYGNAGRSGGAIFSGSSLSDMDFIGCAVHSNRATGVVLADGTLGGGSGGFAASNGSLSRVTIRNSSRVFGNAAVNLGGVLAAVGSASEIYLVASNIASNSAKFGGVLGVASDLRNFIVSQGSQIYNNSASDSGGVGIVGGELASFAISSSSVYLNNAGSGSGGVLYVDGSTSNISVSQSSVHSNSAGSSGAVMTVMTGRLTGFSIADGSEVYGNFANDSGGVLYVQSRASAISVTSGSYLHSNWATFGGAICIDGSLSRLSVVGSAAGSNSNTARSTPGATLAAAGTLVANNSAGFGGFLFVGGKVEDFTVLNGRVSDNTASDSGGMLYTDGNLSRVRISSSSVQQNRATWGGVFYLSEGSLSDLLISNSSVSGNTASGNFTSAGGVAYVNANLQNLEISASSVDSNSARCTATGPWWPAA</sequence>
<proteinExistence type="predicted"/>
<evidence type="ECO:0000313" key="1">
    <source>
        <dbReference type="EMBL" id="KAG2486977.1"/>
    </source>
</evidence>
<dbReference type="PANTHER" id="PTHR11319">
    <property type="entry name" value="G PROTEIN-COUPLED RECEPTOR-RELATED"/>
    <property type="match status" value="1"/>
</dbReference>
<dbReference type="EMBL" id="JAEHOE010000103">
    <property type="protein sequence ID" value="KAG2486977.1"/>
    <property type="molecule type" value="Genomic_DNA"/>
</dbReference>
<dbReference type="PANTHER" id="PTHR11319:SF35">
    <property type="entry name" value="OUTER MEMBRANE PROTEIN PMPC-RELATED"/>
    <property type="match status" value="1"/>
</dbReference>
<protein>
    <submittedName>
        <fullName evidence="1">Uncharacterized protein</fullName>
    </submittedName>
</protein>
<gene>
    <name evidence="1" type="ORF">HYH03_014350</name>
</gene>
<organism evidence="1 2">
    <name type="scientific">Edaphochlamys debaryana</name>
    <dbReference type="NCBI Taxonomy" id="47281"/>
    <lineage>
        <taxon>Eukaryota</taxon>
        <taxon>Viridiplantae</taxon>
        <taxon>Chlorophyta</taxon>
        <taxon>core chlorophytes</taxon>
        <taxon>Chlorophyceae</taxon>
        <taxon>CS clade</taxon>
        <taxon>Chlamydomonadales</taxon>
        <taxon>Chlamydomonadales incertae sedis</taxon>
        <taxon>Edaphochlamys</taxon>
    </lineage>
</organism>
<comment type="caution">
    <text evidence="1">The sequence shown here is derived from an EMBL/GenBank/DDBJ whole genome shotgun (WGS) entry which is preliminary data.</text>
</comment>
<dbReference type="Proteomes" id="UP000612055">
    <property type="component" value="Unassembled WGS sequence"/>
</dbReference>
<dbReference type="SMART" id="SM00710">
    <property type="entry name" value="PbH1"/>
    <property type="match status" value="8"/>
</dbReference>
<dbReference type="AlphaFoldDB" id="A0A835XLF1"/>
<keyword evidence="2" id="KW-1185">Reference proteome</keyword>
<reference evidence="1" key="1">
    <citation type="journal article" date="2020" name="bioRxiv">
        <title>Comparative genomics of Chlamydomonas.</title>
        <authorList>
            <person name="Craig R.J."/>
            <person name="Hasan A.R."/>
            <person name="Ness R.W."/>
            <person name="Keightley P.D."/>
        </authorList>
    </citation>
    <scope>NUCLEOTIDE SEQUENCE</scope>
    <source>
        <strain evidence="1">CCAP 11/70</strain>
    </source>
</reference>
<evidence type="ECO:0000313" key="2">
    <source>
        <dbReference type="Proteomes" id="UP000612055"/>
    </source>
</evidence>